<feature type="transmembrane region" description="Helical" evidence="4">
    <location>
        <begin position="374"/>
        <end position="393"/>
    </location>
</feature>
<feature type="transmembrane region" description="Helical" evidence="4">
    <location>
        <begin position="193"/>
        <end position="222"/>
    </location>
</feature>
<keyword evidence="2 4" id="KW-1133">Transmembrane helix</keyword>
<dbReference type="InterPro" id="IPR020846">
    <property type="entry name" value="MFS_dom"/>
</dbReference>
<keyword evidence="3 4" id="KW-0472">Membrane</keyword>
<feature type="transmembrane region" description="Helical" evidence="4">
    <location>
        <begin position="343"/>
        <end position="362"/>
    </location>
</feature>
<dbReference type="GO" id="GO:0016020">
    <property type="term" value="C:membrane"/>
    <property type="evidence" value="ECO:0007669"/>
    <property type="project" value="InterPro"/>
</dbReference>
<dbReference type="PANTHER" id="PTHR11360:SF304">
    <property type="entry name" value="MFS DOMAIN-CONTAINING PROTEIN"/>
    <property type="match status" value="1"/>
</dbReference>
<evidence type="ECO:0000259" key="5">
    <source>
        <dbReference type="PROSITE" id="PS50850"/>
    </source>
</evidence>
<organism evidence="6 7">
    <name type="scientific">Caballeronia udeis</name>
    <dbReference type="NCBI Taxonomy" id="1232866"/>
    <lineage>
        <taxon>Bacteria</taxon>
        <taxon>Pseudomonadati</taxon>
        <taxon>Pseudomonadota</taxon>
        <taxon>Betaproteobacteria</taxon>
        <taxon>Burkholderiales</taxon>
        <taxon>Burkholderiaceae</taxon>
        <taxon>Caballeronia</taxon>
    </lineage>
</organism>
<proteinExistence type="predicted"/>
<name>A0A158HPD8_9BURK</name>
<dbReference type="InterPro" id="IPR050327">
    <property type="entry name" value="Proton-linked_MCT"/>
</dbReference>
<feature type="transmembrane region" description="Helical" evidence="4">
    <location>
        <begin position="243"/>
        <end position="261"/>
    </location>
</feature>
<dbReference type="InterPro" id="IPR026355">
    <property type="entry name" value="Oxa/Form_antiport"/>
</dbReference>
<dbReference type="PROSITE" id="PS50850">
    <property type="entry name" value="MFS"/>
    <property type="match status" value="1"/>
</dbReference>
<feature type="transmembrane region" description="Helical" evidence="4">
    <location>
        <begin position="72"/>
        <end position="91"/>
    </location>
</feature>
<reference evidence="6 7" key="1">
    <citation type="submission" date="2016-01" db="EMBL/GenBank/DDBJ databases">
        <authorList>
            <person name="Oliw E.H."/>
        </authorList>
    </citation>
    <scope>NUCLEOTIDE SEQUENCE [LARGE SCALE GENOMIC DNA]</scope>
    <source>
        <strain evidence="6">LMG 27134</strain>
    </source>
</reference>
<accession>A0A158HPD8</accession>
<dbReference type="NCBIfam" id="TIGR04259">
    <property type="entry name" value="oxa_formateAnti"/>
    <property type="match status" value="1"/>
</dbReference>
<dbReference type="Pfam" id="PF07690">
    <property type="entry name" value="MFS_1"/>
    <property type="match status" value="1"/>
</dbReference>
<feature type="transmembrane region" description="Helical" evidence="4">
    <location>
        <begin position="405"/>
        <end position="428"/>
    </location>
</feature>
<dbReference type="InterPro" id="IPR036259">
    <property type="entry name" value="MFS_trans_sf"/>
</dbReference>
<feature type="transmembrane region" description="Helical" evidence="4">
    <location>
        <begin position="160"/>
        <end position="181"/>
    </location>
</feature>
<feature type="transmembrane region" description="Helical" evidence="4">
    <location>
        <begin position="39"/>
        <end position="60"/>
    </location>
</feature>
<evidence type="ECO:0000313" key="6">
    <source>
        <dbReference type="EMBL" id="SAL45550.1"/>
    </source>
</evidence>
<protein>
    <submittedName>
        <fullName evidence="6">Major facilitator transporter</fullName>
    </submittedName>
</protein>
<feature type="transmembrane region" description="Helical" evidence="4">
    <location>
        <begin position="103"/>
        <end position="122"/>
    </location>
</feature>
<dbReference type="SUPFAM" id="SSF103473">
    <property type="entry name" value="MFS general substrate transporter"/>
    <property type="match status" value="1"/>
</dbReference>
<dbReference type="AlphaFoldDB" id="A0A158HPD8"/>
<evidence type="ECO:0000256" key="1">
    <source>
        <dbReference type="ARBA" id="ARBA00022692"/>
    </source>
</evidence>
<feature type="domain" description="Major facilitator superfamily (MFS) profile" evidence="5">
    <location>
        <begin position="31"/>
        <end position="432"/>
    </location>
</feature>
<dbReference type="Gene3D" id="1.20.1250.20">
    <property type="entry name" value="MFS general substrate transporter like domains"/>
    <property type="match status" value="2"/>
</dbReference>
<feature type="transmembrane region" description="Helical" evidence="4">
    <location>
        <begin position="128"/>
        <end position="148"/>
    </location>
</feature>
<evidence type="ECO:0000256" key="3">
    <source>
        <dbReference type="ARBA" id="ARBA00023136"/>
    </source>
</evidence>
<evidence type="ECO:0000313" key="7">
    <source>
        <dbReference type="Proteomes" id="UP000054683"/>
    </source>
</evidence>
<sequence>MTETSIRRREYKAANAKETVMDTNRQEGVSRLASPWMQLVFGVICMAMIANMQYGWTLFVNPIDEKHHWGRAAIQVAFTIFVVTETWLVPIEGYLVDKYGPRPVVVGGGLLCAIAWALNSVASSLPLLYFAAAVGGVGAGAVYGTCVGNALKWFPTRRGLAAGITAAGFGAGSAATVVPIAHMIKSSGYEATFLWFGLGQGLVVFLLGMALYAPPASLLASVKSALKSAVYNATPKQVVSSPIFWVMYLMFVMMAAGGLMATAQLGPIAKDFGLHDSPVSLLGLTLPALTFALTIDRVLNGLTRPFFGWISDRIGRENTMFIAFAIEAIGILLLSKYGQSPVAFVVLTGIVFFAWGEIYSLFPATCGDTFGPKFAATNVGLLYTAKGTAALLVPFSSVITAATGSWHAVFMLASGMAAASALLALFVLKPMRQAHKQKHASGLAGMPFGSALKE</sequence>
<evidence type="ECO:0000256" key="2">
    <source>
        <dbReference type="ARBA" id="ARBA00022989"/>
    </source>
</evidence>
<dbReference type="GO" id="GO:0019531">
    <property type="term" value="F:oxalate transmembrane transporter activity"/>
    <property type="evidence" value="ECO:0007669"/>
    <property type="project" value="InterPro"/>
</dbReference>
<dbReference type="CDD" id="cd17353">
    <property type="entry name" value="MFS_OFA_like"/>
    <property type="match status" value="1"/>
</dbReference>
<feature type="transmembrane region" description="Helical" evidence="4">
    <location>
        <begin position="320"/>
        <end position="337"/>
    </location>
</feature>
<evidence type="ECO:0000256" key="4">
    <source>
        <dbReference type="SAM" id="Phobius"/>
    </source>
</evidence>
<gene>
    <name evidence="6" type="ORF">AWB69_04605</name>
</gene>
<dbReference type="InterPro" id="IPR011701">
    <property type="entry name" value="MFS"/>
</dbReference>
<keyword evidence="1 4" id="KW-0812">Transmembrane</keyword>
<dbReference type="Proteomes" id="UP000054683">
    <property type="component" value="Unassembled WGS sequence"/>
</dbReference>
<dbReference type="PANTHER" id="PTHR11360">
    <property type="entry name" value="MONOCARBOXYLATE TRANSPORTER"/>
    <property type="match status" value="1"/>
</dbReference>
<dbReference type="EMBL" id="FCOK02000032">
    <property type="protein sequence ID" value="SAL45550.1"/>
    <property type="molecule type" value="Genomic_DNA"/>
</dbReference>
<feature type="transmembrane region" description="Helical" evidence="4">
    <location>
        <begin position="281"/>
        <end position="299"/>
    </location>
</feature>